<protein>
    <recommendedName>
        <fullName evidence="1">Cupin type-1 domain-containing protein</fullName>
    </recommendedName>
</protein>
<dbReference type="Proteomes" id="UP000800041">
    <property type="component" value="Unassembled WGS sequence"/>
</dbReference>
<dbReference type="PANTHER" id="PTHR36448">
    <property type="entry name" value="BLR7373 PROTEIN"/>
    <property type="match status" value="1"/>
</dbReference>
<dbReference type="OrthoDB" id="2446447at2759"/>
<sequence length="191" mass="21442">MAQSQQASLPERFYLAPTPSVPNNNLPILLYRNVLPKPYNSAKAKEFCEGNGWEMRGEWGAITTHHFHPNTPECYAIVRGSSQLLLGRGQHDKAGGVEVLVRTGDVIVLPPGISHCSVSAEEGYWYIGVYPPTAPKWRNLYCEGEEKMEELRKEIDRVEIPDFDPVFGRNGPLTKIWREAKAVGQNPRANI</sequence>
<dbReference type="InterPro" id="IPR006045">
    <property type="entry name" value="Cupin_1"/>
</dbReference>
<dbReference type="EMBL" id="ML977167">
    <property type="protein sequence ID" value="KAF1984587.1"/>
    <property type="molecule type" value="Genomic_DNA"/>
</dbReference>
<dbReference type="AlphaFoldDB" id="A0A6G1GUW6"/>
<dbReference type="Pfam" id="PF00190">
    <property type="entry name" value="Cupin_1"/>
    <property type="match status" value="1"/>
</dbReference>
<dbReference type="InterPro" id="IPR011051">
    <property type="entry name" value="RmlC_Cupin_sf"/>
</dbReference>
<reference evidence="2" key="1">
    <citation type="journal article" date="2020" name="Stud. Mycol.">
        <title>101 Dothideomycetes genomes: a test case for predicting lifestyles and emergence of pathogens.</title>
        <authorList>
            <person name="Haridas S."/>
            <person name="Albert R."/>
            <person name="Binder M."/>
            <person name="Bloem J."/>
            <person name="Labutti K."/>
            <person name="Salamov A."/>
            <person name="Andreopoulos B."/>
            <person name="Baker S."/>
            <person name="Barry K."/>
            <person name="Bills G."/>
            <person name="Bluhm B."/>
            <person name="Cannon C."/>
            <person name="Castanera R."/>
            <person name="Culley D."/>
            <person name="Daum C."/>
            <person name="Ezra D."/>
            <person name="Gonzalez J."/>
            <person name="Henrissat B."/>
            <person name="Kuo A."/>
            <person name="Liang C."/>
            <person name="Lipzen A."/>
            <person name="Lutzoni F."/>
            <person name="Magnuson J."/>
            <person name="Mondo S."/>
            <person name="Nolan M."/>
            <person name="Ohm R."/>
            <person name="Pangilinan J."/>
            <person name="Park H.-J."/>
            <person name="Ramirez L."/>
            <person name="Alfaro M."/>
            <person name="Sun H."/>
            <person name="Tritt A."/>
            <person name="Yoshinaga Y."/>
            <person name="Zwiers L.-H."/>
            <person name="Turgeon B."/>
            <person name="Goodwin S."/>
            <person name="Spatafora J."/>
            <person name="Crous P."/>
            <person name="Grigoriev I."/>
        </authorList>
    </citation>
    <scope>NUCLEOTIDE SEQUENCE</scope>
    <source>
        <strain evidence="2">CBS 113979</strain>
    </source>
</reference>
<organism evidence="2 3">
    <name type="scientific">Aulographum hederae CBS 113979</name>
    <dbReference type="NCBI Taxonomy" id="1176131"/>
    <lineage>
        <taxon>Eukaryota</taxon>
        <taxon>Fungi</taxon>
        <taxon>Dikarya</taxon>
        <taxon>Ascomycota</taxon>
        <taxon>Pezizomycotina</taxon>
        <taxon>Dothideomycetes</taxon>
        <taxon>Pleosporomycetidae</taxon>
        <taxon>Aulographales</taxon>
        <taxon>Aulographaceae</taxon>
    </lineage>
</organism>
<dbReference type="SUPFAM" id="SSF51182">
    <property type="entry name" value="RmlC-like cupins"/>
    <property type="match status" value="1"/>
</dbReference>
<dbReference type="InterPro" id="IPR047121">
    <property type="entry name" value="YjiB-like"/>
</dbReference>
<dbReference type="PANTHER" id="PTHR36448:SF2">
    <property type="entry name" value="CUPIN TYPE-1 DOMAIN-CONTAINING PROTEIN"/>
    <property type="match status" value="1"/>
</dbReference>
<feature type="domain" description="Cupin type-1" evidence="1">
    <location>
        <begin position="60"/>
        <end position="128"/>
    </location>
</feature>
<evidence type="ECO:0000259" key="1">
    <source>
        <dbReference type="Pfam" id="PF00190"/>
    </source>
</evidence>
<name>A0A6G1GUW6_9PEZI</name>
<dbReference type="InterPro" id="IPR014710">
    <property type="entry name" value="RmlC-like_jellyroll"/>
</dbReference>
<dbReference type="Gene3D" id="2.60.120.10">
    <property type="entry name" value="Jelly Rolls"/>
    <property type="match status" value="1"/>
</dbReference>
<gene>
    <name evidence="2" type="ORF">K402DRAFT_139814</name>
</gene>
<dbReference type="CDD" id="cd02219">
    <property type="entry name" value="cupin_YjlB-like"/>
    <property type="match status" value="1"/>
</dbReference>
<proteinExistence type="predicted"/>
<evidence type="ECO:0000313" key="2">
    <source>
        <dbReference type="EMBL" id="KAF1984587.1"/>
    </source>
</evidence>
<evidence type="ECO:0000313" key="3">
    <source>
        <dbReference type="Proteomes" id="UP000800041"/>
    </source>
</evidence>
<keyword evidence="3" id="KW-1185">Reference proteome</keyword>
<accession>A0A6G1GUW6</accession>